<evidence type="ECO:0000256" key="4">
    <source>
        <dbReference type="SAM" id="Coils"/>
    </source>
</evidence>
<evidence type="ECO:0000313" key="7">
    <source>
        <dbReference type="Proteomes" id="UP001059773"/>
    </source>
</evidence>
<dbReference type="Proteomes" id="UP001059773">
    <property type="component" value="Chromosome"/>
</dbReference>
<dbReference type="Pfam" id="PF13476">
    <property type="entry name" value="AAA_23"/>
    <property type="match status" value="1"/>
</dbReference>
<gene>
    <name evidence="6" type="ORF">NP439_21070</name>
</gene>
<dbReference type="PANTHER" id="PTHR32114:SF2">
    <property type="entry name" value="ABC TRANSPORTER ABCH.3"/>
    <property type="match status" value="1"/>
</dbReference>
<proteinExistence type="inferred from homology"/>
<keyword evidence="7" id="KW-1185">Reference proteome</keyword>
<evidence type="ECO:0000313" key="6">
    <source>
        <dbReference type="EMBL" id="UUI02503.1"/>
    </source>
</evidence>
<organism evidence="6 7">
    <name type="scientific">Oceanobacillus jeddahense</name>
    <dbReference type="NCBI Taxonomy" id="1462527"/>
    <lineage>
        <taxon>Bacteria</taxon>
        <taxon>Bacillati</taxon>
        <taxon>Bacillota</taxon>
        <taxon>Bacilli</taxon>
        <taxon>Bacillales</taxon>
        <taxon>Bacillaceae</taxon>
        <taxon>Oceanobacillus</taxon>
    </lineage>
</organism>
<evidence type="ECO:0000259" key="5">
    <source>
        <dbReference type="Pfam" id="PF13476"/>
    </source>
</evidence>
<name>A0ABY5JQB0_9BACI</name>
<feature type="coiled-coil region" evidence="4">
    <location>
        <begin position="212"/>
        <end position="280"/>
    </location>
</feature>
<feature type="domain" description="Rad50/SbcC-type AAA" evidence="5">
    <location>
        <begin position="5"/>
        <end position="240"/>
    </location>
</feature>
<feature type="coiled-coil region" evidence="4">
    <location>
        <begin position="429"/>
        <end position="477"/>
    </location>
</feature>
<dbReference type="InterPro" id="IPR038729">
    <property type="entry name" value="Rad50/SbcC_AAA"/>
</dbReference>
<evidence type="ECO:0000256" key="3">
    <source>
        <dbReference type="ARBA" id="ARBA00013368"/>
    </source>
</evidence>
<dbReference type="PANTHER" id="PTHR32114">
    <property type="entry name" value="ABC TRANSPORTER ABCH.3"/>
    <property type="match status" value="1"/>
</dbReference>
<dbReference type="Gene3D" id="3.40.50.300">
    <property type="entry name" value="P-loop containing nucleotide triphosphate hydrolases"/>
    <property type="match status" value="2"/>
</dbReference>
<evidence type="ECO:0000256" key="1">
    <source>
        <dbReference type="ARBA" id="ARBA00006930"/>
    </source>
</evidence>
<reference evidence="6" key="1">
    <citation type="submission" date="2022-07" db="EMBL/GenBank/DDBJ databases">
        <title>FELIX.</title>
        <authorList>
            <person name="Wan K.H."/>
            <person name="Park S."/>
            <person name="Lawrence Q."/>
            <person name="Eichenberger J.P."/>
            <person name="Booth B.W."/>
            <person name="Piaggio A.J."/>
            <person name="Chandler J.C."/>
            <person name="Franklin A.B."/>
            <person name="Celniker S.E."/>
        </authorList>
    </citation>
    <scope>NUCLEOTIDE SEQUENCE</scope>
    <source>
        <strain evidence="6">QA-1986 374</strain>
    </source>
</reference>
<protein>
    <recommendedName>
        <fullName evidence="3">Nuclease SbcCD subunit C</fullName>
    </recommendedName>
</protein>
<comment type="similarity">
    <text evidence="1">Belongs to the SMC family. SbcC subfamily.</text>
</comment>
<keyword evidence="4" id="KW-0175">Coiled coil</keyword>
<dbReference type="InterPro" id="IPR027417">
    <property type="entry name" value="P-loop_NTPase"/>
</dbReference>
<dbReference type="RefSeq" id="WP_256707740.1">
    <property type="nucleotide sequence ID" value="NZ_CP101914.1"/>
</dbReference>
<dbReference type="SUPFAM" id="SSF52540">
    <property type="entry name" value="P-loop containing nucleoside triphosphate hydrolases"/>
    <property type="match status" value="1"/>
</dbReference>
<accession>A0ABY5JQB0</accession>
<dbReference type="EMBL" id="CP101914">
    <property type="protein sequence ID" value="UUI02503.1"/>
    <property type="molecule type" value="Genomic_DNA"/>
</dbReference>
<evidence type="ECO:0000256" key="2">
    <source>
        <dbReference type="ARBA" id="ARBA00011322"/>
    </source>
</evidence>
<comment type="subunit">
    <text evidence="2">Heterodimer of SbcC and SbcD.</text>
</comment>
<sequence length="676" mass="78015">MKLLKISMENFRQFYGKQQDIEFAAGDQNITIIFGENGKGKTGIFRALMFGLYGSVYIEQDNPKEELHLVNFLALEEAGNMPVEAKVCLQFESKGKIYELHRSVMGVMTGSGIKEQLSDVELFITDEIGNFSPESIKDETEVQRIINDILDESIKDFFLFDAEKIETLAKTDKSVKEEVKNGIVKLLHIDKIEAAIHLLNKLYTSEKRRLTQDSQNLGLRQKENEIEELMNEIKDLEEKIALKDSNIQACTQEIDEIETKLSENEDVKKIQEKYNETKEKKTYEQRLLKAKKDEMKNILLADGSNLILKDTYYSVKNYLDQVLVDQQDLIPIEVIEKSLNEMICACCGTDLRENPDHLSNVEVLKNSFKRSNLTPLISLIHSMVHDFQINEEDTMHTIDTSLKEFREIKNNIAAVDRQLEAFQVGISNKAQEQENLSNLETTLKQKKQDLENFKVDFRKMKDQMTEKEHKKKAKEKEFSHLLSQNESLKVDAKVLQYIEELKNEFEKVFVEYSDHMRHRLMEEATSIFKFLIDRKDKDLISKIDINEKYEIEILGWDKVNITQDISQGQRQVVSLSFITALAKVATGDDADISFPLFMDTPFGRVSGNNRDQLIENIPLLSSQWILLLTDTELSKTEEMKFKATGKLGKWYKLDQIKNGHSDIVELDLQDALATRG</sequence>